<dbReference type="KEGG" id="mgr:MGG_18126"/>
<organism evidence="1 2">
    <name type="scientific">Pyricularia oryzae (strain 70-15 / ATCC MYA-4617 / FGSC 8958)</name>
    <name type="common">Rice blast fungus</name>
    <name type="synonym">Magnaporthe oryzae</name>
    <dbReference type="NCBI Taxonomy" id="242507"/>
    <lineage>
        <taxon>Eukaryota</taxon>
        <taxon>Fungi</taxon>
        <taxon>Dikarya</taxon>
        <taxon>Ascomycota</taxon>
        <taxon>Pezizomycotina</taxon>
        <taxon>Sordariomycetes</taxon>
        <taxon>Sordariomycetidae</taxon>
        <taxon>Magnaporthales</taxon>
        <taxon>Pyriculariaceae</taxon>
        <taxon>Pyricularia</taxon>
    </lineage>
</organism>
<dbReference type="AlphaFoldDB" id="A0A151V4P2"/>
<reference evidence="1 2" key="1">
    <citation type="journal article" date="2005" name="Nature">
        <title>The genome sequence of the rice blast fungus Magnaporthe grisea.</title>
        <authorList>
            <person name="Dean R.A."/>
            <person name="Talbot N.J."/>
            <person name="Ebbole D.J."/>
            <person name="Farman M.L."/>
            <person name="Mitchell T.K."/>
            <person name="Orbach M.J."/>
            <person name="Thon M."/>
            <person name="Kulkarni R."/>
            <person name="Xu J.R."/>
            <person name="Pan H."/>
            <person name="Read N.D."/>
            <person name="Lee Y.H."/>
            <person name="Carbone I."/>
            <person name="Brown D."/>
            <person name="Oh Y.Y."/>
            <person name="Donofrio N."/>
            <person name="Jeong J.S."/>
            <person name="Soanes D.M."/>
            <person name="Djonovic S."/>
            <person name="Kolomiets E."/>
            <person name="Rehmeyer C."/>
            <person name="Li W."/>
            <person name="Harding M."/>
            <person name="Kim S."/>
            <person name="Lebrun M.H."/>
            <person name="Bohnert H."/>
            <person name="Coughlan S."/>
            <person name="Butler J."/>
            <person name="Calvo S."/>
            <person name="Ma L.J."/>
            <person name="Nicol R."/>
            <person name="Purcell S."/>
            <person name="Nusbaum C."/>
            <person name="Galagan J.E."/>
            <person name="Birren B.W."/>
        </authorList>
    </citation>
    <scope>NUCLEOTIDE SEQUENCE [LARGE SCALE GENOMIC DNA]</scope>
    <source>
        <strain evidence="2">70-15 / ATCC MYA-4617 / FGSC 8958</strain>
    </source>
</reference>
<protein>
    <submittedName>
        <fullName evidence="1">Uncharacterized protein</fullName>
    </submittedName>
</protein>
<evidence type="ECO:0000313" key="1">
    <source>
        <dbReference type="EMBL" id="KYQ30552.1"/>
    </source>
</evidence>
<keyword evidence="2" id="KW-1185">Reference proteome</keyword>
<dbReference type="GeneID" id="27922210"/>
<dbReference type="Proteomes" id="UP000009058">
    <property type="component" value="Unassembled WGS sequence"/>
</dbReference>
<dbReference type="EMBL" id="JH165178">
    <property type="protein sequence ID" value="KYQ30552.1"/>
    <property type="molecule type" value="Genomic_DNA"/>
</dbReference>
<proteinExistence type="predicted"/>
<gene>
    <name evidence="1" type="ORF">MGG_18126</name>
</gene>
<evidence type="ECO:0000313" key="2">
    <source>
        <dbReference type="Proteomes" id="UP000009058"/>
    </source>
</evidence>
<sequence>MTSSKTLADQAAYSTGRQPRIPPPRVEIWAAYPIVSPADAQWAVWKCLADASLSQAQLLMVKGLTDSVWSGTRCWRSTRGEIGASSPHGHSNFSVGLCTVWCGFLREPMPVLAVDCSRGCLQGFGSHLRRW</sequence>
<name>A0A151V4P2_PYRO7</name>
<dbReference type="VEuPathDB" id="FungiDB:MGG_18126"/>
<dbReference type="InParanoid" id="A0A151V4P2"/>
<accession>A0A151V4P2</accession>
<dbReference type="RefSeq" id="XP_016846056.1">
    <property type="nucleotide sequence ID" value="XM_016990587.1"/>
</dbReference>